<organism evidence="1 4">
    <name type="scientific">Halorhabdus tiamatea SARL4B</name>
    <dbReference type="NCBI Taxonomy" id="1033806"/>
    <lineage>
        <taxon>Archaea</taxon>
        <taxon>Methanobacteriati</taxon>
        <taxon>Methanobacteriota</taxon>
        <taxon>Stenosarchaea group</taxon>
        <taxon>Halobacteria</taxon>
        <taxon>Halobacteriales</taxon>
        <taxon>Haloarculaceae</taxon>
        <taxon>Halorhabdus</taxon>
    </lineage>
</organism>
<dbReference type="KEGG" id="hti:HTIA_0575"/>
<protein>
    <submittedName>
        <fullName evidence="2">Membrane lipoprotein</fullName>
    </submittedName>
</protein>
<dbReference type="STRING" id="1033806.HTIA_0575"/>
<gene>
    <name evidence="2" type="ORF">HLRTI_000694</name>
    <name evidence="1" type="ORF">HTIA_0575</name>
</gene>
<dbReference type="EMBL" id="HF571520">
    <property type="protein sequence ID" value="CCQ32719.1"/>
    <property type="molecule type" value="Genomic_DNA"/>
</dbReference>
<accession>S6CSH0</accession>
<keyword evidence="4" id="KW-1185">Reference proteome</keyword>
<dbReference type="AlphaFoldDB" id="S6CSH0"/>
<evidence type="ECO:0000313" key="3">
    <source>
        <dbReference type="Proteomes" id="UP000003861"/>
    </source>
</evidence>
<dbReference type="GeneID" id="23798091"/>
<dbReference type="RefSeq" id="WP_020935995.1">
    <property type="nucleotide sequence ID" value="NC_021921.1"/>
</dbReference>
<dbReference type="OrthoDB" id="376688at2157"/>
<dbReference type="Proteomes" id="UP000015381">
    <property type="component" value="Chromosome I"/>
</dbReference>
<reference evidence="2 3" key="2">
    <citation type="journal article" date="2013" name="PLoS ONE">
        <title>INDIGO - INtegrated Data Warehouse of MIcrobial GenOmes with Examples from the Red Sea Extremophiles.</title>
        <authorList>
            <person name="Alam I."/>
            <person name="Antunes A."/>
            <person name="Kamau A.A."/>
            <person name="Ba Alawi W."/>
            <person name="Kalkatawi M."/>
            <person name="Stingl U."/>
            <person name="Bajic V.B."/>
        </authorList>
    </citation>
    <scope>NUCLEOTIDE SEQUENCE [LARGE SCALE GENOMIC DNA]</scope>
    <source>
        <strain evidence="2 3">SARL4B</strain>
    </source>
</reference>
<evidence type="ECO:0000313" key="1">
    <source>
        <dbReference type="EMBL" id="CCQ32719.1"/>
    </source>
</evidence>
<reference evidence="2 3" key="1">
    <citation type="journal article" date="2011" name="J. Bacteriol.">
        <title>Genome sequence of Halorhabdus tiamatea, the first archaeon isolated from a deep-sea anoxic brine lake.</title>
        <authorList>
            <person name="Antunes A."/>
            <person name="Alam I."/>
            <person name="Bajic V.B."/>
            <person name="Stingl U."/>
        </authorList>
    </citation>
    <scope>NUCLEOTIDE SEQUENCE [LARGE SCALE GENOMIC DNA]</scope>
    <source>
        <strain evidence="2 3">SARL4B</strain>
    </source>
</reference>
<reference evidence="1 4" key="3">
    <citation type="journal article" date="2014" name="Environ. Microbiol.">
        <title>Halorhabdus tiamatea: proteogenomics and glycosidase activity measurements identify the first cultivated euryarchaeon from a deep-sea anoxic brine lake as potential polysaccharide degrader.</title>
        <authorList>
            <person name="Werner J."/>
            <person name="Ferrer M."/>
            <person name="Michel G."/>
            <person name="Mann A.J."/>
            <person name="Huang S."/>
            <person name="Juarez S."/>
            <person name="Ciordia S."/>
            <person name="Albar J.P."/>
            <person name="Alcaide M."/>
            <person name="La Cono V."/>
            <person name="Yakimov M.M."/>
            <person name="Antunes A."/>
            <person name="Taborda M."/>
            <person name="Da Costa M.S."/>
            <person name="Amann R.I."/>
            <person name="Gloeckner F.O."/>
            <person name="Golyshina O.V."/>
            <person name="Golyshin P.N."/>
            <person name="Teeling H."/>
        </authorList>
    </citation>
    <scope>NUCLEOTIDE SEQUENCE [LARGE SCALE GENOMIC DNA]</scope>
    <source>
        <strain evidence="4">SARL4B</strain>
        <strain evidence="1">Type strain: SARL4B</strain>
    </source>
</reference>
<dbReference type="EMBL" id="AFNT02000006">
    <property type="protein sequence ID" value="ERJ07100.1"/>
    <property type="molecule type" value="Genomic_DNA"/>
</dbReference>
<dbReference type="HOGENOM" id="CLU_1773144_0_0_2"/>
<evidence type="ECO:0000313" key="4">
    <source>
        <dbReference type="Proteomes" id="UP000015381"/>
    </source>
</evidence>
<proteinExistence type="predicted"/>
<dbReference type="Proteomes" id="UP000003861">
    <property type="component" value="Unassembled WGS sequence"/>
</dbReference>
<dbReference type="PROSITE" id="PS51257">
    <property type="entry name" value="PROKAR_LIPOPROTEIN"/>
    <property type="match status" value="1"/>
</dbReference>
<keyword evidence="2" id="KW-0449">Lipoprotein</keyword>
<sequence length="146" mass="15792">MRRRQLLAAAGTVVIGGCADLSSIDESTPASSFPPATPVWHVTPPYPFRFDGELTVSPDNPRGWLLADVQPKRVRVAGEVLEGGPINAAFSEEEIDRARVPASTFETLSAASTFEKTVAYPAGGGSFFFHADRETTLDLRVEIERT</sequence>
<evidence type="ECO:0000313" key="2">
    <source>
        <dbReference type="EMBL" id="ERJ07100.1"/>
    </source>
</evidence>
<name>S6CSH0_9EURY</name>